<dbReference type="EMBL" id="KB446536">
    <property type="protein sequence ID" value="EME47313.1"/>
    <property type="molecule type" value="Genomic_DNA"/>
</dbReference>
<gene>
    <name evidence="2" type="ORF">DOTSEDRAFT_69294</name>
</gene>
<dbReference type="GO" id="GO:0020037">
    <property type="term" value="F:heme binding"/>
    <property type="evidence" value="ECO:0007669"/>
    <property type="project" value="InterPro"/>
</dbReference>
<dbReference type="Proteomes" id="UP000016933">
    <property type="component" value="Unassembled WGS sequence"/>
</dbReference>
<dbReference type="HOGENOM" id="CLU_2223203_0_0_1"/>
<dbReference type="AlphaFoldDB" id="N1PWF1"/>
<organism evidence="2 3">
    <name type="scientific">Dothistroma septosporum (strain NZE10 / CBS 128990)</name>
    <name type="common">Red band needle blight fungus</name>
    <name type="synonym">Mycosphaerella pini</name>
    <dbReference type="NCBI Taxonomy" id="675120"/>
    <lineage>
        <taxon>Eukaryota</taxon>
        <taxon>Fungi</taxon>
        <taxon>Dikarya</taxon>
        <taxon>Ascomycota</taxon>
        <taxon>Pezizomycotina</taxon>
        <taxon>Dothideomycetes</taxon>
        <taxon>Dothideomycetidae</taxon>
        <taxon>Mycosphaerellales</taxon>
        <taxon>Mycosphaerellaceae</taxon>
        <taxon>Dothistroma</taxon>
    </lineage>
</organism>
<name>N1PWF1_DOTSN</name>
<proteinExistence type="predicted"/>
<dbReference type="InterPro" id="IPR010255">
    <property type="entry name" value="Haem_peroxidase_sf"/>
</dbReference>
<accession>N1PWF1</accession>
<dbReference type="Gene3D" id="1.10.420.10">
    <property type="entry name" value="Peroxidase, domain 2"/>
    <property type="match status" value="1"/>
</dbReference>
<dbReference type="SUPFAM" id="SSF48113">
    <property type="entry name" value="Heme-dependent peroxidases"/>
    <property type="match status" value="1"/>
</dbReference>
<sequence length="106" mass="11280">MANFETQNGIPAGTPQDSAPGQWDVLYYNQTMFPPAGIGSFDRDVNLSKDQTSTGVGRQFRSFVGNQGAWGASFASAWQVLTLLGVPSDATAIMRDCTVVVSAPFS</sequence>
<keyword evidence="3" id="KW-1185">Reference proteome</keyword>
<reference evidence="2 3" key="2">
    <citation type="journal article" date="2012" name="PLoS Pathog.">
        <title>Diverse lifestyles and strategies of plant pathogenesis encoded in the genomes of eighteen Dothideomycetes fungi.</title>
        <authorList>
            <person name="Ohm R.A."/>
            <person name="Feau N."/>
            <person name="Henrissat B."/>
            <person name="Schoch C.L."/>
            <person name="Horwitz B.A."/>
            <person name="Barry K.W."/>
            <person name="Condon B.J."/>
            <person name="Copeland A.C."/>
            <person name="Dhillon B."/>
            <person name="Glaser F."/>
            <person name="Hesse C.N."/>
            <person name="Kosti I."/>
            <person name="LaButti K."/>
            <person name="Lindquist E.A."/>
            <person name="Lucas S."/>
            <person name="Salamov A.A."/>
            <person name="Bradshaw R.E."/>
            <person name="Ciuffetti L."/>
            <person name="Hamelin R.C."/>
            <person name="Kema G.H.J."/>
            <person name="Lawrence C."/>
            <person name="Scott J.A."/>
            <person name="Spatafora J.W."/>
            <person name="Turgeon B.G."/>
            <person name="de Wit P.J.G.M."/>
            <person name="Zhong S."/>
            <person name="Goodwin S.B."/>
            <person name="Grigoriev I.V."/>
        </authorList>
    </citation>
    <scope>NUCLEOTIDE SEQUENCE [LARGE SCALE GENOMIC DNA]</scope>
    <source>
        <strain evidence="3">NZE10 / CBS 128990</strain>
    </source>
</reference>
<protein>
    <submittedName>
        <fullName evidence="2">Uncharacterized protein</fullName>
    </submittedName>
</protein>
<feature type="compositionally biased region" description="Polar residues" evidence="1">
    <location>
        <begin position="1"/>
        <end position="19"/>
    </location>
</feature>
<dbReference type="GO" id="GO:0004601">
    <property type="term" value="F:peroxidase activity"/>
    <property type="evidence" value="ECO:0007669"/>
    <property type="project" value="InterPro"/>
</dbReference>
<dbReference type="GO" id="GO:0006979">
    <property type="term" value="P:response to oxidative stress"/>
    <property type="evidence" value="ECO:0007669"/>
    <property type="project" value="InterPro"/>
</dbReference>
<evidence type="ECO:0000313" key="3">
    <source>
        <dbReference type="Proteomes" id="UP000016933"/>
    </source>
</evidence>
<reference evidence="3" key="1">
    <citation type="journal article" date="2012" name="PLoS Genet.">
        <title>The genomes of the fungal plant pathogens Cladosporium fulvum and Dothistroma septosporum reveal adaptation to different hosts and lifestyles but also signatures of common ancestry.</title>
        <authorList>
            <person name="de Wit P.J.G.M."/>
            <person name="van der Burgt A."/>
            <person name="Oekmen B."/>
            <person name="Stergiopoulos I."/>
            <person name="Abd-Elsalam K.A."/>
            <person name="Aerts A.L."/>
            <person name="Bahkali A.H."/>
            <person name="Beenen H.G."/>
            <person name="Chettri P."/>
            <person name="Cox M.P."/>
            <person name="Datema E."/>
            <person name="de Vries R.P."/>
            <person name="Dhillon B."/>
            <person name="Ganley A.R."/>
            <person name="Griffiths S.A."/>
            <person name="Guo Y."/>
            <person name="Hamelin R.C."/>
            <person name="Henrissat B."/>
            <person name="Kabir M.S."/>
            <person name="Jashni M.K."/>
            <person name="Kema G."/>
            <person name="Klaubauf S."/>
            <person name="Lapidus A."/>
            <person name="Levasseur A."/>
            <person name="Lindquist E."/>
            <person name="Mehrabi R."/>
            <person name="Ohm R.A."/>
            <person name="Owen T.J."/>
            <person name="Salamov A."/>
            <person name="Schwelm A."/>
            <person name="Schijlen E."/>
            <person name="Sun H."/>
            <person name="van den Burg H.A."/>
            <person name="van Ham R.C.H.J."/>
            <person name="Zhang S."/>
            <person name="Goodwin S.B."/>
            <person name="Grigoriev I.V."/>
            <person name="Collemare J."/>
            <person name="Bradshaw R.E."/>
        </authorList>
    </citation>
    <scope>NUCLEOTIDE SEQUENCE [LARGE SCALE GENOMIC DNA]</scope>
    <source>
        <strain evidence="3">NZE10 / CBS 128990</strain>
    </source>
</reference>
<evidence type="ECO:0000313" key="2">
    <source>
        <dbReference type="EMBL" id="EME47313.1"/>
    </source>
</evidence>
<evidence type="ECO:0000256" key="1">
    <source>
        <dbReference type="SAM" id="MobiDB-lite"/>
    </source>
</evidence>
<dbReference type="OrthoDB" id="2113341at2759"/>
<feature type="region of interest" description="Disordered" evidence="1">
    <location>
        <begin position="1"/>
        <end position="20"/>
    </location>
</feature>